<dbReference type="EMBL" id="ABCK01000027">
    <property type="protein sequence ID" value="EDM25607.1"/>
    <property type="molecule type" value="Genomic_DNA"/>
</dbReference>
<keyword evidence="3" id="KW-1185">Reference proteome</keyword>
<feature type="region of interest" description="Disordered" evidence="1">
    <location>
        <begin position="20"/>
        <end position="47"/>
    </location>
</feature>
<gene>
    <name evidence="2" type="ORF">LNTAR_08291</name>
</gene>
<protein>
    <submittedName>
        <fullName evidence="2">Uncharacterized protein</fullName>
    </submittedName>
</protein>
<accession>A6DS32</accession>
<dbReference type="STRING" id="313628.LNTAR_08291"/>
<dbReference type="Proteomes" id="UP000004947">
    <property type="component" value="Unassembled WGS sequence"/>
</dbReference>
<name>A6DS32_9BACT</name>
<dbReference type="AlphaFoldDB" id="A6DS32"/>
<proteinExistence type="predicted"/>
<evidence type="ECO:0000256" key="1">
    <source>
        <dbReference type="SAM" id="MobiDB-lite"/>
    </source>
</evidence>
<comment type="caution">
    <text evidence="2">The sequence shown here is derived from an EMBL/GenBank/DDBJ whole genome shotgun (WGS) entry which is preliminary data.</text>
</comment>
<sequence>MGTIVMLSFLRKSQEKIKKRVAEKRTGDNLRASSETARTKRSRKRANRVRKRRCLIVELYDSNGLLNHLDDLRVNFFERKLNIKI</sequence>
<organism evidence="2 3">
    <name type="scientific">Lentisphaera araneosa HTCC2155</name>
    <dbReference type="NCBI Taxonomy" id="313628"/>
    <lineage>
        <taxon>Bacteria</taxon>
        <taxon>Pseudomonadati</taxon>
        <taxon>Lentisphaerota</taxon>
        <taxon>Lentisphaeria</taxon>
        <taxon>Lentisphaerales</taxon>
        <taxon>Lentisphaeraceae</taxon>
        <taxon>Lentisphaera</taxon>
    </lineage>
</organism>
<evidence type="ECO:0000313" key="2">
    <source>
        <dbReference type="EMBL" id="EDM25607.1"/>
    </source>
</evidence>
<evidence type="ECO:0000313" key="3">
    <source>
        <dbReference type="Proteomes" id="UP000004947"/>
    </source>
</evidence>
<reference evidence="2 3" key="1">
    <citation type="journal article" date="2010" name="J. Bacteriol.">
        <title>Genome sequence of Lentisphaera araneosa HTCC2155T, the type species of the order Lentisphaerales in the phylum Lentisphaerae.</title>
        <authorList>
            <person name="Thrash J.C."/>
            <person name="Cho J.C."/>
            <person name="Vergin K.L."/>
            <person name="Morris R.M."/>
            <person name="Giovannoni S.J."/>
        </authorList>
    </citation>
    <scope>NUCLEOTIDE SEQUENCE [LARGE SCALE GENOMIC DNA]</scope>
    <source>
        <strain evidence="2 3">HTCC2155</strain>
    </source>
</reference>